<evidence type="ECO:0000313" key="4">
    <source>
        <dbReference type="Proteomes" id="UP000185596"/>
    </source>
</evidence>
<dbReference type="SUPFAM" id="SSF51197">
    <property type="entry name" value="Clavaminate synthase-like"/>
    <property type="match status" value="1"/>
</dbReference>
<sequence>MTTGIEPTFSDGRVMARPADPEPFLLRVEATEPGVRLDDWIRANHERLTAELYRHGALHLRGFAVHDPEEFGAAARAFSPQLLDYVERAAPRTEVADKVFTSTELSEDQWIAFHHERLPRHPRPPTLPRRPPNPRGDVRPVRQPPARRPVERVTRAALLGSGRSGPERA</sequence>
<name>A0A1Q8BQL7_9PSEU</name>
<dbReference type="AlphaFoldDB" id="A0A1Q8BQL7"/>
<feature type="compositionally biased region" description="Pro residues" evidence="2">
    <location>
        <begin position="124"/>
        <end position="134"/>
    </location>
</feature>
<accession>A0A1Q8BQL7</accession>
<reference evidence="3 4" key="1">
    <citation type="submission" date="2016-12" db="EMBL/GenBank/DDBJ databases">
        <title>The draft genome sequence of Actinophytocola sp. 11-183.</title>
        <authorList>
            <person name="Wang W."/>
            <person name="Yuan L."/>
        </authorList>
    </citation>
    <scope>NUCLEOTIDE SEQUENCE [LARGE SCALE GENOMIC DNA]</scope>
    <source>
        <strain evidence="3 4">11-183</strain>
    </source>
</reference>
<proteinExistence type="predicted"/>
<dbReference type="Proteomes" id="UP000185596">
    <property type="component" value="Unassembled WGS sequence"/>
</dbReference>
<feature type="non-terminal residue" evidence="3">
    <location>
        <position position="169"/>
    </location>
</feature>
<evidence type="ECO:0000256" key="2">
    <source>
        <dbReference type="SAM" id="MobiDB-lite"/>
    </source>
</evidence>
<keyword evidence="4" id="KW-1185">Reference proteome</keyword>
<dbReference type="STRING" id="1912961.BU204_37740"/>
<evidence type="ECO:0000256" key="1">
    <source>
        <dbReference type="ARBA" id="ARBA00023002"/>
    </source>
</evidence>
<comment type="caution">
    <text evidence="3">The sequence shown here is derived from an EMBL/GenBank/DDBJ whole genome shotgun (WGS) entry which is preliminary data.</text>
</comment>
<keyword evidence="1" id="KW-0560">Oxidoreductase</keyword>
<protein>
    <submittedName>
        <fullName evidence="3">Uncharacterized protein</fullName>
    </submittedName>
</protein>
<dbReference type="EMBL" id="MSIE01000171">
    <property type="protein sequence ID" value="OLF04402.1"/>
    <property type="molecule type" value="Genomic_DNA"/>
</dbReference>
<dbReference type="Gene3D" id="3.60.130.10">
    <property type="entry name" value="Clavaminate synthase-like"/>
    <property type="match status" value="1"/>
</dbReference>
<organism evidence="3 4">
    <name type="scientific">Actinophytocola xanthii</name>
    <dbReference type="NCBI Taxonomy" id="1912961"/>
    <lineage>
        <taxon>Bacteria</taxon>
        <taxon>Bacillati</taxon>
        <taxon>Actinomycetota</taxon>
        <taxon>Actinomycetes</taxon>
        <taxon>Pseudonocardiales</taxon>
        <taxon>Pseudonocardiaceae</taxon>
    </lineage>
</organism>
<dbReference type="InterPro" id="IPR042098">
    <property type="entry name" value="TauD-like_sf"/>
</dbReference>
<feature type="region of interest" description="Disordered" evidence="2">
    <location>
        <begin position="115"/>
        <end position="169"/>
    </location>
</feature>
<evidence type="ECO:0000313" key="3">
    <source>
        <dbReference type="EMBL" id="OLF04402.1"/>
    </source>
</evidence>
<dbReference type="GO" id="GO:0016491">
    <property type="term" value="F:oxidoreductase activity"/>
    <property type="evidence" value="ECO:0007669"/>
    <property type="project" value="UniProtKB-KW"/>
</dbReference>
<gene>
    <name evidence="3" type="ORF">BU204_37740</name>
</gene>